<dbReference type="Gene3D" id="1.25.40.10">
    <property type="entry name" value="Tetratricopeptide repeat domain"/>
    <property type="match status" value="1"/>
</dbReference>
<dbReference type="AlphaFoldDB" id="A0A7S1D9U3"/>
<dbReference type="Pfam" id="PF13041">
    <property type="entry name" value="PPR_2"/>
    <property type="match status" value="1"/>
</dbReference>
<name>A0A7S1D9U3_CYCTE</name>
<keyword evidence="1" id="KW-0677">Repeat</keyword>
<feature type="compositionally biased region" description="Basic and acidic residues" evidence="3">
    <location>
        <begin position="321"/>
        <end position="378"/>
    </location>
</feature>
<feature type="compositionally biased region" description="Polar residues" evidence="3">
    <location>
        <begin position="602"/>
        <end position="614"/>
    </location>
</feature>
<evidence type="ECO:0000313" key="4">
    <source>
        <dbReference type="EMBL" id="CAD8940324.1"/>
    </source>
</evidence>
<feature type="compositionally biased region" description="Low complexity" evidence="3">
    <location>
        <begin position="418"/>
        <end position="443"/>
    </location>
</feature>
<protein>
    <recommendedName>
        <fullName evidence="5">Smr domain-containing protein</fullName>
    </recommendedName>
</protein>
<evidence type="ECO:0008006" key="5">
    <source>
        <dbReference type="Google" id="ProtNLM"/>
    </source>
</evidence>
<dbReference type="EMBL" id="HBFW01017764">
    <property type="protein sequence ID" value="CAD8940324.1"/>
    <property type="molecule type" value="Transcribed_RNA"/>
</dbReference>
<reference evidence="4" key="1">
    <citation type="submission" date="2021-01" db="EMBL/GenBank/DDBJ databases">
        <authorList>
            <person name="Corre E."/>
            <person name="Pelletier E."/>
            <person name="Niang G."/>
            <person name="Scheremetjew M."/>
            <person name="Finn R."/>
            <person name="Kale V."/>
            <person name="Holt S."/>
            <person name="Cochrane G."/>
            <person name="Meng A."/>
            <person name="Brown T."/>
            <person name="Cohen L."/>
        </authorList>
    </citation>
    <scope>NUCLEOTIDE SEQUENCE</scope>
    <source>
        <strain evidence="4">ECT3854</strain>
    </source>
</reference>
<evidence type="ECO:0000256" key="1">
    <source>
        <dbReference type="ARBA" id="ARBA00022737"/>
    </source>
</evidence>
<dbReference type="InterPro" id="IPR002885">
    <property type="entry name" value="PPR_rpt"/>
</dbReference>
<sequence length="614" mass="70454">MKKLPITVVSYGSAISACEKGLQYRQCLEYLDEMTELGIKKNVIIFGAAMSCMEKCCRADIAFQLMDRMKMEGVAPNVHIYNSAISACARCNLWEKGLELFQEMDKVGVVKDVVSYNAVLDAVCSQVALGRKLFQEGVERGFYARVSRLGTQWLELDLHFLSLGGGEIALGWWFEECLVPYLVNTSKLAAVKSIDIVTGYGKTRMRGVRHGDDGMRKRVRAMLSFMKIVEVEQPNKGRIHIDKEALTKEVERNGGKIIFDEEGYRQYKLENTTANHIPNVDQKVRPRYSAEHFRDVPLGDAARPVRHRDYRSQGSSGYDQDYDHRGRRGSEGRRRSSDSSGYYDKRDYHRRDSNSDKYRNGYERRGSYDSHSRDDGRSYGRRNSSFREGSSQSDYFSSRRDDKSRQSSSSHYNGGDSGYSQSDYYSESSQTRYSRRGSQSQYSEENGSQHLKDENSNGANFDPRYRQESAGGHHDDYHSRSKDYRPQDRGHGNGNEDARHGSTPAIKKESNPLHDSDRFQPAKRDSSHRRTSWSQDEERRRARSRSRDRETRSSATSFHRYKRQDSSDQINAGDQDRSNGVDHQLSHGDSDRPPPKRRGYDLQQSKVSRRNSQN</sequence>
<proteinExistence type="predicted"/>
<dbReference type="InterPro" id="IPR011990">
    <property type="entry name" value="TPR-like_helical_dom_sf"/>
</dbReference>
<dbReference type="PROSITE" id="PS51375">
    <property type="entry name" value="PPR"/>
    <property type="match status" value="2"/>
</dbReference>
<organism evidence="4">
    <name type="scientific">Cyclophora tenuis</name>
    <name type="common">Marine diatom</name>
    <dbReference type="NCBI Taxonomy" id="216820"/>
    <lineage>
        <taxon>Eukaryota</taxon>
        <taxon>Sar</taxon>
        <taxon>Stramenopiles</taxon>
        <taxon>Ochrophyta</taxon>
        <taxon>Bacillariophyta</taxon>
        <taxon>Fragilariophyceae</taxon>
        <taxon>Fragilariophycidae</taxon>
        <taxon>Cyclophorales</taxon>
        <taxon>Cyclophoraceae</taxon>
        <taxon>Cyclophora</taxon>
    </lineage>
</organism>
<feature type="region of interest" description="Disordered" evidence="3">
    <location>
        <begin position="295"/>
        <end position="614"/>
    </location>
</feature>
<dbReference type="PANTHER" id="PTHR47447">
    <property type="entry name" value="OS03G0856100 PROTEIN"/>
    <property type="match status" value="1"/>
</dbReference>
<evidence type="ECO:0000256" key="3">
    <source>
        <dbReference type="SAM" id="MobiDB-lite"/>
    </source>
</evidence>
<feature type="compositionally biased region" description="Polar residues" evidence="3">
    <location>
        <begin position="381"/>
        <end position="396"/>
    </location>
</feature>
<dbReference type="PROSITE" id="PS51257">
    <property type="entry name" value="PROKAR_LIPOPROTEIN"/>
    <property type="match status" value="1"/>
</dbReference>
<feature type="compositionally biased region" description="Basic and acidic residues" evidence="3">
    <location>
        <begin position="536"/>
        <end position="552"/>
    </location>
</feature>
<dbReference type="Pfam" id="PF01535">
    <property type="entry name" value="PPR"/>
    <property type="match status" value="1"/>
</dbReference>
<feature type="compositionally biased region" description="Basic and acidic residues" evidence="3">
    <location>
        <begin position="463"/>
        <end position="525"/>
    </location>
</feature>
<dbReference type="PANTHER" id="PTHR47447:SF17">
    <property type="entry name" value="OS12G0638900 PROTEIN"/>
    <property type="match status" value="1"/>
</dbReference>
<dbReference type="NCBIfam" id="TIGR00756">
    <property type="entry name" value="PPR"/>
    <property type="match status" value="1"/>
</dbReference>
<feature type="compositionally biased region" description="Basic and acidic residues" evidence="3">
    <location>
        <begin position="574"/>
        <end position="600"/>
    </location>
</feature>
<evidence type="ECO:0000256" key="2">
    <source>
        <dbReference type="PROSITE-ProRule" id="PRU00708"/>
    </source>
</evidence>
<feature type="repeat" description="PPR" evidence="2">
    <location>
        <begin position="42"/>
        <end position="76"/>
    </location>
</feature>
<gene>
    <name evidence="4" type="ORF">CTEN0397_LOCUS11390</name>
</gene>
<accession>A0A7S1D9U3</accession>
<feature type="repeat" description="PPR" evidence="2">
    <location>
        <begin position="77"/>
        <end position="111"/>
    </location>
</feature>